<dbReference type="Pfam" id="PF08493">
    <property type="entry name" value="AflR"/>
    <property type="match status" value="1"/>
</dbReference>
<dbReference type="InterPro" id="IPR008030">
    <property type="entry name" value="NmrA-like"/>
</dbReference>
<keyword evidence="6" id="KW-0238">DNA-binding</keyword>
<dbReference type="CDD" id="cd00067">
    <property type="entry name" value="GAL4"/>
    <property type="match status" value="1"/>
</dbReference>
<dbReference type="Gene3D" id="4.10.240.10">
    <property type="entry name" value="Zn(2)-C6 fungal-type DNA-binding domain"/>
    <property type="match status" value="1"/>
</dbReference>
<dbReference type="GO" id="GO:0045122">
    <property type="term" value="P:aflatoxin biosynthetic process"/>
    <property type="evidence" value="ECO:0007669"/>
    <property type="project" value="InterPro"/>
</dbReference>
<evidence type="ECO:0000256" key="7">
    <source>
        <dbReference type="ARBA" id="ARBA00023163"/>
    </source>
</evidence>
<dbReference type="SUPFAM" id="SSF57701">
    <property type="entry name" value="Zn2/Cys6 DNA-binding domain"/>
    <property type="match status" value="1"/>
</dbReference>
<evidence type="ECO:0000256" key="2">
    <source>
        <dbReference type="ARBA" id="ARBA00022723"/>
    </source>
</evidence>
<dbReference type="SMART" id="SM00066">
    <property type="entry name" value="GAL4"/>
    <property type="match status" value="1"/>
</dbReference>
<keyword evidence="12" id="KW-1185">Reference proteome</keyword>
<protein>
    <recommendedName>
        <fullName evidence="10">Zn(2)-C6 fungal-type domain-containing protein</fullName>
    </recommendedName>
</protein>
<dbReference type="GO" id="GO:0008270">
    <property type="term" value="F:zinc ion binding"/>
    <property type="evidence" value="ECO:0007669"/>
    <property type="project" value="InterPro"/>
</dbReference>
<evidence type="ECO:0000256" key="8">
    <source>
        <dbReference type="ARBA" id="ARBA00023242"/>
    </source>
</evidence>
<feature type="domain" description="Zn(2)-C6 fungal-type" evidence="10">
    <location>
        <begin position="20"/>
        <end position="50"/>
    </location>
</feature>
<accession>A0AAE8N4F9</accession>
<evidence type="ECO:0000313" key="11">
    <source>
        <dbReference type="EMBL" id="SPO06206.1"/>
    </source>
</evidence>
<dbReference type="InterPro" id="IPR001138">
    <property type="entry name" value="Zn2Cys6_DnaBD"/>
</dbReference>
<keyword evidence="4" id="KW-0560">Oxidoreductase</keyword>
<dbReference type="Proteomes" id="UP001187682">
    <property type="component" value="Unassembled WGS sequence"/>
</dbReference>
<evidence type="ECO:0000256" key="3">
    <source>
        <dbReference type="ARBA" id="ARBA00022857"/>
    </source>
</evidence>
<dbReference type="InterPro" id="IPR036864">
    <property type="entry name" value="Zn2-C6_fun-type_DNA-bd_sf"/>
</dbReference>
<organism evidence="11 12">
    <name type="scientific">Cephalotrichum gorgonifer</name>
    <dbReference type="NCBI Taxonomy" id="2041049"/>
    <lineage>
        <taxon>Eukaryota</taxon>
        <taxon>Fungi</taxon>
        <taxon>Dikarya</taxon>
        <taxon>Ascomycota</taxon>
        <taxon>Pezizomycotina</taxon>
        <taxon>Sordariomycetes</taxon>
        <taxon>Hypocreomycetidae</taxon>
        <taxon>Microascales</taxon>
        <taxon>Microascaceae</taxon>
        <taxon>Cephalotrichum</taxon>
    </lineage>
</organism>
<dbReference type="EMBL" id="ONZQ02000015">
    <property type="protein sequence ID" value="SPO06206.1"/>
    <property type="molecule type" value="Genomic_DNA"/>
</dbReference>
<dbReference type="PANTHER" id="PTHR47706:SF4">
    <property type="entry name" value="NMRA-LIKE DOMAIN-CONTAINING PROTEIN"/>
    <property type="match status" value="1"/>
</dbReference>
<feature type="compositionally biased region" description="Basic and acidic residues" evidence="9">
    <location>
        <begin position="66"/>
        <end position="76"/>
    </location>
</feature>
<keyword evidence="2" id="KW-0479">Metal-binding</keyword>
<reference evidence="11" key="1">
    <citation type="submission" date="2018-03" db="EMBL/GenBank/DDBJ databases">
        <authorList>
            <person name="Guldener U."/>
        </authorList>
    </citation>
    <scope>NUCLEOTIDE SEQUENCE</scope>
</reference>
<keyword evidence="7" id="KW-0804">Transcription</keyword>
<dbReference type="Gene3D" id="3.40.50.720">
    <property type="entry name" value="NAD(P)-binding Rossmann-like Domain"/>
    <property type="match status" value="1"/>
</dbReference>
<dbReference type="GO" id="GO:0000981">
    <property type="term" value="F:DNA-binding transcription factor activity, RNA polymerase II-specific"/>
    <property type="evidence" value="ECO:0007669"/>
    <property type="project" value="InterPro"/>
</dbReference>
<feature type="region of interest" description="Disordered" evidence="9">
    <location>
        <begin position="58"/>
        <end position="95"/>
    </location>
</feature>
<dbReference type="SUPFAM" id="SSF51735">
    <property type="entry name" value="NAD(P)-binding Rossmann-fold domains"/>
    <property type="match status" value="1"/>
</dbReference>
<dbReference type="GO" id="GO:0005634">
    <property type="term" value="C:nucleus"/>
    <property type="evidence" value="ECO:0007669"/>
    <property type="project" value="InterPro"/>
</dbReference>
<gene>
    <name evidence="11" type="ORF">DNG_08895</name>
</gene>
<evidence type="ECO:0000256" key="5">
    <source>
        <dbReference type="ARBA" id="ARBA00023015"/>
    </source>
</evidence>
<evidence type="ECO:0000259" key="10">
    <source>
        <dbReference type="PROSITE" id="PS50048"/>
    </source>
</evidence>
<evidence type="ECO:0000256" key="6">
    <source>
        <dbReference type="ARBA" id="ARBA00023125"/>
    </source>
</evidence>
<comment type="similarity">
    <text evidence="1">Belongs to the NmrA-type oxidoreductase family. Isoflavone reductase subfamily.</text>
</comment>
<dbReference type="PRINTS" id="PR00755">
    <property type="entry name" value="AFLATOXINBRP"/>
</dbReference>
<evidence type="ECO:0000256" key="9">
    <source>
        <dbReference type="SAM" id="MobiDB-lite"/>
    </source>
</evidence>
<dbReference type="InterPro" id="IPR051609">
    <property type="entry name" value="NmrA/Isoflavone_reductase-like"/>
</dbReference>
<keyword evidence="3" id="KW-0521">NADP</keyword>
<dbReference type="GO" id="GO:0016491">
    <property type="term" value="F:oxidoreductase activity"/>
    <property type="evidence" value="ECO:0007669"/>
    <property type="project" value="UniProtKB-KW"/>
</dbReference>
<evidence type="ECO:0000313" key="12">
    <source>
        <dbReference type="Proteomes" id="UP001187682"/>
    </source>
</evidence>
<proteinExistence type="inferred from homology"/>
<dbReference type="Pfam" id="PF00172">
    <property type="entry name" value="Zn_clus"/>
    <property type="match status" value="1"/>
</dbReference>
<keyword evidence="8" id="KW-0539">Nucleus</keyword>
<dbReference type="GO" id="GO:0003677">
    <property type="term" value="F:DNA binding"/>
    <property type="evidence" value="ECO:0007669"/>
    <property type="project" value="UniProtKB-KW"/>
</dbReference>
<sequence>MAPTSATPCTGLGPTKLRSSCDGCGTAKVKCDRGQPVCGRCATLGQVCVYGPSLRFGKPPRKRRRADFDRAAEQRNRPRLAASLEEPQSIRPGDLTPINFTDPFAGISPFAWDIDAALAINEESQLSSVSFPPLSLSQWSHLNNPGPRVEISRDSTLELLEPSTPNSDSLKSHSCPRESYEIFRDLICPSPYLHAPESNSETVSAQFDEVLHFNRNAIERLSRVLKCPCAKSGHRAMVHASIISRVLIWYQQAAGYCPGRAHGPVIPGTFNIVDRNMQVAFRNQVILSELKKTADVIESFSRGGLSEPPAGSRTGLAEHLGAWLKKLAREVIDVLVATRKHEITILTRNASSRDSTPHVSWRDVDYDNTNDLADALRGIHTVLSFVNHFTESLENNPQKNLIDAAIAAGVKRFAPSEYGWQGNHVEKGDLPFWAGKRCIKEYLERVNENGKVLEYTLFQPGLFMDYLASPHKTAKYVTPLDTFIDIQNARAIVVQGHEDAIMTLTRVQDIAAVVSRAVDYDGEWPRVGGIRGNRVTVSQIIEMGEKVRGRPFTVDKVKIEDLKAGDLKTSWILGARHPSFAGEDAEQLEAMLKTVMVSTLLSSAKGAWDVSDAFNKILPDFEFAKIHDFLAEVWEERP</sequence>
<name>A0AAE8N4F9_9PEZI</name>
<dbReference type="PANTHER" id="PTHR47706">
    <property type="entry name" value="NMRA-LIKE FAMILY PROTEIN"/>
    <property type="match status" value="1"/>
</dbReference>
<dbReference type="InterPro" id="IPR036291">
    <property type="entry name" value="NAD(P)-bd_dom_sf"/>
</dbReference>
<dbReference type="Pfam" id="PF05368">
    <property type="entry name" value="NmrA"/>
    <property type="match status" value="1"/>
</dbReference>
<dbReference type="PROSITE" id="PS50048">
    <property type="entry name" value="ZN2_CY6_FUNGAL_2"/>
    <property type="match status" value="1"/>
</dbReference>
<evidence type="ECO:0000256" key="4">
    <source>
        <dbReference type="ARBA" id="ARBA00023002"/>
    </source>
</evidence>
<dbReference type="InterPro" id="IPR013700">
    <property type="entry name" value="AflR"/>
</dbReference>
<keyword evidence="5" id="KW-0805">Transcription regulation</keyword>
<evidence type="ECO:0000256" key="1">
    <source>
        <dbReference type="ARBA" id="ARBA00005725"/>
    </source>
</evidence>
<dbReference type="AlphaFoldDB" id="A0AAE8N4F9"/>
<comment type="caution">
    <text evidence="11">The sequence shown here is derived from an EMBL/GenBank/DDBJ whole genome shotgun (WGS) entry which is preliminary data.</text>
</comment>